<dbReference type="KEGG" id="pmrn:116956640"/>
<dbReference type="GO" id="GO:0006412">
    <property type="term" value="P:translation"/>
    <property type="evidence" value="ECO:0007669"/>
    <property type="project" value="InterPro"/>
</dbReference>
<reference evidence="8" key="1">
    <citation type="submission" date="2025-08" db="UniProtKB">
        <authorList>
            <consortium name="RefSeq"/>
        </authorList>
    </citation>
    <scope>IDENTIFICATION</scope>
    <source>
        <tissue evidence="8">Sperm</tissue>
    </source>
</reference>
<comment type="similarity">
    <text evidence="1">Belongs to the bacterial ribosomal protein bL19 family.</text>
</comment>
<dbReference type="GO" id="GO:0003735">
    <property type="term" value="F:structural constituent of ribosome"/>
    <property type="evidence" value="ECO:0007669"/>
    <property type="project" value="InterPro"/>
</dbReference>
<keyword evidence="7" id="KW-1185">Reference proteome</keyword>
<proteinExistence type="inferred from homology"/>
<sequence length="269" mass="28646">MAALVLHAARRGSLRAFTTASGCVRAAAAAVGGPPVDGDVGGGGPPVDGDVGGGPATAAGPGGFQAPRRPVLVDPEQSRDAQETRLSPEFIRPPSRTNPLLFHLQRRDMERRRRVLAIPDFYPGSVLAVTLSDVLSPGRVRRFVGICLKRSGSGLGATATLRNVIEGQGVELVVELYNPRVHLIEVLRLEQRLDDDLSYLRDALPSYSCFPDSGGGGAAPTPTPSGNAVPVNTTVVEMLPRPWSRRWGSELRGASLPAPPHRPPRARRW</sequence>
<dbReference type="Gene3D" id="2.30.30.790">
    <property type="match status" value="1"/>
</dbReference>
<dbReference type="Pfam" id="PF01245">
    <property type="entry name" value="Ribosomal_L19"/>
    <property type="match status" value="1"/>
</dbReference>
<evidence type="ECO:0000256" key="4">
    <source>
        <dbReference type="ARBA" id="ARBA00035288"/>
    </source>
</evidence>
<dbReference type="CTD" id="9801"/>
<dbReference type="PANTHER" id="PTHR15680:SF9">
    <property type="entry name" value="LARGE RIBOSOMAL SUBUNIT PROTEIN BL19M"/>
    <property type="match status" value="1"/>
</dbReference>
<feature type="region of interest" description="Disordered" evidence="6">
    <location>
        <begin position="211"/>
        <end position="230"/>
    </location>
</feature>
<gene>
    <name evidence="8" type="primary">MRPL19</name>
</gene>
<dbReference type="SUPFAM" id="SSF50104">
    <property type="entry name" value="Translation proteins SH3-like domain"/>
    <property type="match status" value="1"/>
</dbReference>
<dbReference type="InterPro" id="IPR008991">
    <property type="entry name" value="Translation_prot_SH3-like_sf"/>
</dbReference>
<dbReference type="InterPro" id="IPR038657">
    <property type="entry name" value="Ribosomal_bL19_sf"/>
</dbReference>
<keyword evidence="2 8" id="KW-0689">Ribosomal protein</keyword>
<dbReference type="AlphaFoldDB" id="A0AAJ7UDJ3"/>
<dbReference type="PANTHER" id="PTHR15680">
    <property type="entry name" value="RIBOSOMAL PROTEIN L19"/>
    <property type="match status" value="1"/>
</dbReference>
<keyword evidence="3" id="KW-0687">Ribonucleoprotein</keyword>
<evidence type="ECO:0000256" key="2">
    <source>
        <dbReference type="ARBA" id="ARBA00022980"/>
    </source>
</evidence>
<dbReference type="RefSeq" id="XP_032834297.1">
    <property type="nucleotide sequence ID" value="XM_032978406.1"/>
</dbReference>
<name>A0AAJ7UDJ3_PETMA</name>
<evidence type="ECO:0000313" key="8">
    <source>
        <dbReference type="RefSeq" id="XP_032834297.1"/>
    </source>
</evidence>
<protein>
    <recommendedName>
        <fullName evidence="4">Large ribosomal subunit protein bL19m</fullName>
    </recommendedName>
    <alternativeName>
        <fullName evidence="5">39S ribosomal protein L19, mitochondrial</fullName>
    </alternativeName>
</protein>
<evidence type="ECO:0000256" key="6">
    <source>
        <dbReference type="SAM" id="MobiDB-lite"/>
    </source>
</evidence>
<evidence type="ECO:0000256" key="1">
    <source>
        <dbReference type="ARBA" id="ARBA00005781"/>
    </source>
</evidence>
<feature type="compositionally biased region" description="Gly residues" evidence="6">
    <location>
        <begin position="39"/>
        <end position="63"/>
    </location>
</feature>
<feature type="region of interest" description="Disordered" evidence="6">
    <location>
        <begin position="37"/>
        <end position="92"/>
    </location>
</feature>
<organism evidence="7 8">
    <name type="scientific">Petromyzon marinus</name>
    <name type="common">Sea lamprey</name>
    <dbReference type="NCBI Taxonomy" id="7757"/>
    <lineage>
        <taxon>Eukaryota</taxon>
        <taxon>Metazoa</taxon>
        <taxon>Chordata</taxon>
        <taxon>Craniata</taxon>
        <taxon>Vertebrata</taxon>
        <taxon>Cyclostomata</taxon>
        <taxon>Hyperoartia</taxon>
        <taxon>Petromyzontiformes</taxon>
        <taxon>Petromyzontidae</taxon>
        <taxon>Petromyzon</taxon>
    </lineage>
</organism>
<evidence type="ECO:0000256" key="5">
    <source>
        <dbReference type="ARBA" id="ARBA00035359"/>
    </source>
</evidence>
<dbReference type="GO" id="GO:0005762">
    <property type="term" value="C:mitochondrial large ribosomal subunit"/>
    <property type="evidence" value="ECO:0007669"/>
    <property type="project" value="TreeGrafter"/>
</dbReference>
<accession>A0AAJ7UDJ3</accession>
<dbReference type="InterPro" id="IPR001857">
    <property type="entry name" value="Ribosomal_bL19"/>
</dbReference>
<feature type="region of interest" description="Disordered" evidence="6">
    <location>
        <begin position="250"/>
        <end position="269"/>
    </location>
</feature>
<evidence type="ECO:0000313" key="7">
    <source>
        <dbReference type="Proteomes" id="UP001318040"/>
    </source>
</evidence>
<evidence type="ECO:0000256" key="3">
    <source>
        <dbReference type="ARBA" id="ARBA00023274"/>
    </source>
</evidence>
<dbReference type="Proteomes" id="UP001318040">
    <property type="component" value="Chromosome 66"/>
</dbReference>